<evidence type="ECO:0000313" key="8">
    <source>
        <dbReference type="Proteomes" id="UP001595850"/>
    </source>
</evidence>
<evidence type="ECO:0000256" key="5">
    <source>
        <dbReference type="SAM" id="MobiDB-lite"/>
    </source>
</evidence>
<proteinExistence type="predicted"/>
<comment type="subcellular location">
    <subcellularLocation>
        <location evidence="1">Secreted</location>
    </subcellularLocation>
</comment>
<evidence type="ECO:0000256" key="2">
    <source>
        <dbReference type="ARBA" id="ARBA00022525"/>
    </source>
</evidence>
<dbReference type="Pfam" id="PF13205">
    <property type="entry name" value="Big_5"/>
    <property type="match status" value="1"/>
</dbReference>
<sequence>MVVSLTAIPSWAEQEPDPAPAQTSSPPTSKNGEQPVVDETVEAAKKKARETGKRVEIPERNTENMTLFANPDGKTLRIELSSEPVRVKKADGKSFAPIDTTLVEAGGVIKPKAAKGNLVLSAGRDKTLLKSQAADATAKITTPSALPEPKLKGNTATYRSAYGKGRDLVVTATRTGFQQQITIAERPTGPVSFPVPVDLPKGMSFTKNAAGWPTIVGEDGKTLTEVRPTLLQDAKAADLDAPLDAGKLGKAAVTLAEDGKTLVFTPDAAFLADAATTYPVTMTAAASDWYEGHTGDGVDAYINDVDLTDSWDTFYRSEIVVGKSYASSTAKRWRGYLKFPDIPAELAGSKVENADLNLWNHQSNDCGEYVGSGITARRITSDWDEMKLYWNSQPSVTSAGADTEYGAYSEDCNYAWNLVHSINGIVQAWIDGATNYGIQLTAGNESELRNWRRYASEEAGGCRTKPLEDCKFQLHPPILTVDVELPTPPPPPRRETVVISTPELLGTFPEYEEAVRKSMYMPESADEIASVGLSPEMAAKVEMQQDGQPYFVGADKLDAPEEPWEEDETTDPDGEDTIAPRVVAYEPAAGATDVPLDAKVRVTFSEPIGDAVISVKTSQGTAITGTLARDDTQKIVTFTPQQPLSPGTTYTVEVSEAIDSWENTMAPYTWSFTTLAKAAGHWTFDEGEGDAAADSSGNNHDASLNDTAKWVAGKSGNAVSNAPSQARIAVSHSAAKQGKAIEITDETTATSITYAQPDGKTYKTEVTAGPVRTRQGSEWVPIDTTLVEQNGMLKPKAIASDVAVAIANGGAGAFVSMAAINGQSYALSWPTALPKPTISKNTATFTDAAGKGADLVVAVLPTGFRHEVVLRERPAKPLKIRIGVQTSGLNLSEGKSGRLLLKGKNKKLVAAGTRPTMSDGSTKGRRSLAKHAEADTDVVTKNGRTELVVTPDQAFLTDADTTYPVRVASVVTLPLSADVDVSTNDTIDWPAYPDNQHMMAGTMRGGFKGRVHLRFDTTDLPGSTVTAATLSMNTIDSHNCGAALANGIQVARLTSAWDPDNQYWAGNPGHTTEDASTNFKGVNVDCATYPDSMEWNVTDIAQDWAAGAANHGLVLKSPGEANINNYRVFTSSEDTEFNLPPKLTITTSGPASAPSVSAPAITPAQAVGGTTVTTSLTPHLAATVADSASGNLTGEFEIEHDPAATGQGSGQIWAGASQAVTSGTQATVNVPAGKLTDGWKIRWRARVANATAATTSAWSDWQTATVDVPNPTVGAMQVTPSQVVDGGTVTTSLAPALRATVTDPGAQPLRAEFEVEHDPAATGQGTGQLWTGSLDNVASGTQASATVPDGKLADGWKVRWRIRAINTATTVGSPWSDWQTLTVDVPDPISEPAVAALQVTPSEQVDGTTVTSTLTPVLLAQVNDPAGKPLRAEAEIEHDPAAPTGQGSGQIWTGSADNVPASTQASITVPTDTLTDGWKVRWRARAVSATAASAWSDWQSFTVSLPKPTTAGLTITPSKVVDGATVSTTLTPTLKATVTHPTGQALRAEAEIEHDPTAPEGQGTGQIWTGNVDNVASGTQASVTMPDGKLADGWKVRWRLRAVTEQAASAWSDWQQVTVDVTQPGEEPLAQTSGPVIRTDQSFTAAAWLRWSDKDGDYTVLEQRGTHTAPFRLGNTADHGLVFTFTSADAVDATIEGVLSDVEPPVNEWFHLAGVYDATAKSASLYLNGTLTKTAPISFTVWNADAAMALGSRMKGDLDEVEIYQRSFDAAEITAFLASPVAQVTHRVMSSAPPPANPYKFDYEHIDLQDCKDTAGFDYKYYQARIQEKPYLACWSAYLYMQDFEEDPISRTLRLSSTKSAIMAELKKEFGVDFFEDDDRFRFRATWVIHSYLGNGKGDNIHPTPLPDWRPQDIKIFTRLDEIAVEDGSGRVKLSSAQIKGLDMGIEVMVESKEDGTDCKVRSGSHQRKDVSAWHTDPDDQFIIRASAADPENATPYCTIKPIVTIWDDQQPDRFYLWSQAVKDELGLERGVRRKGDTTNGQEEVYAPYFRCDFKTFHSTAGKRTGGCINAQASRIFEMSLSRDKQFAEVTQHIKDAMDPEINKYTFPPLRDGHDWSKPEYPPAKIDIGGDRNKKNIPGNWLVKGSKPLLRAPDGVAELNRKQWSDIEMFMDVGTRMQKHWKQDKGTNYCKYYFSEKYPEQTHPDYPAGAPWLNCDEFPFASTRQGAAAITKEGKVAANGHYSLRAVNATHNRLQGNTLGSFYAHYRVGSNNPFWVAIVD</sequence>
<name>A0ABV8IA05_9ACTN</name>
<dbReference type="InterPro" id="IPR014755">
    <property type="entry name" value="Cu-Rt/internalin_Ig-like"/>
</dbReference>
<keyword evidence="4" id="KW-1015">Disulfide bond</keyword>
<dbReference type="InterPro" id="IPR006558">
    <property type="entry name" value="LamG-like"/>
</dbReference>
<dbReference type="InterPro" id="IPR032812">
    <property type="entry name" value="SbsA_Ig"/>
</dbReference>
<dbReference type="InterPro" id="IPR029476">
    <property type="entry name" value="DNase_NucA_NucB"/>
</dbReference>
<evidence type="ECO:0000256" key="1">
    <source>
        <dbReference type="ARBA" id="ARBA00004613"/>
    </source>
</evidence>
<dbReference type="Gene3D" id="2.60.120.200">
    <property type="match status" value="2"/>
</dbReference>
<feature type="region of interest" description="Disordered" evidence="5">
    <location>
        <begin position="911"/>
        <end position="934"/>
    </location>
</feature>
<comment type="caution">
    <text evidence="7">The sequence shown here is derived from an EMBL/GenBank/DDBJ whole genome shotgun (WGS) entry which is preliminary data.</text>
</comment>
<dbReference type="InterPro" id="IPR055372">
    <property type="entry name" value="CBM96"/>
</dbReference>
<dbReference type="EMBL" id="JBHSBM010000018">
    <property type="protein sequence ID" value="MFC4060211.1"/>
    <property type="molecule type" value="Genomic_DNA"/>
</dbReference>
<dbReference type="Pfam" id="PF14040">
    <property type="entry name" value="DNase_NucA_NucB"/>
    <property type="match status" value="1"/>
</dbReference>
<dbReference type="Gene3D" id="2.60.40.1220">
    <property type="match status" value="1"/>
</dbReference>
<gene>
    <name evidence="7" type="ORF">ACFOWE_18050</name>
</gene>
<feature type="compositionally biased region" description="Low complexity" evidence="5">
    <location>
        <begin position="20"/>
        <end position="29"/>
    </location>
</feature>
<evidence type="ECO:0000256" key="3">
    <source>
        <dbReference type="ARBA" id="ARBA00022729"/>
    </source>
</evidence>
<dbReference type="RefSeq" id="WP_377289247.1">
    <property type="nucleotide sequence ID" value="NZ_JBHSBM010000018.1"/>
</dbReference>
<dbReference type="SMART" id="SM00560">
    <property type="entry name" value="LamGL"/>
    <property type="match status" value="1"/>
</dbReference>
<evidence type="ECO:0000259" key="6">
    <source>
        <dbReference type="SMART" id="SM00560"/>
    </source>
</evidence>
<dbReference type="SUPFAM" id="SSF49899">
    <property type="entry name" value="Concanavalin A-like lectins/glucanases"/>
    <property type="match status" value="1"/>
</dbReference>
<evidence type="ECO:0000313" key="7">
    <source>
        <dbReference type="EMBL" id="MFC4060211.1"/>
    </source>
</evidence>
<dbReference type="NCBIfam" id="NF033679">
    <property type="entry name" value="DNRLRE_dom"/>
    <property type="match status" value="2"/>
</dbReference>
<protein>
    <submittedName>
        <fullName evidence="7">DNRLRE domain-containing protein</fullName>
    </submittedName>
</protein>
<keyword evidence="8" id="KW-1185">Reference proteome</keyword>
<keyword evidence="3" id="KW-0732">Signal</keyword>
<reference evidence="8" key="1">
    <citation type="journal article" date="2019" name="Int. J. Syst. Evol. Microbiol.">
        <title>The Global Catalogue of Microorganisms (GCM) 10K type strain sequencing project: providing services to taxonomists for standard genome sequencing and annotation.</title>
        <authorList>
            <consortium name="The Broad Institute Genomics Platform"/>
            <consortium name="The Broad Institute Genome Sequencing Center for Infectious Disease"/>
            <person name="Wu L."/>
            <person name="Ma J."/>
        </authorList>
    </citation>
    <scope>NUCLEOTIDE SEQUENCE [LARGE SCALE GENOMIC DNA]</scope>
    <source>
        <strain evidence="8">TBRC 4489</strain>
    </source>
</reference>
<dbReference type="Pfam" id="PF13385">
    <property type="entry name" value="Laminin_G_3"/>
    <property type="match status" value="1"/>
</dbReference>
<evidence type="ECO:0000256" key="4">
    <source>
        <dbReference type="ARBA" id="ARBA00023157"/>
    </source>
</evidence>
<keyword evidence="2" id="KW-0964">Secreted</keyword>
<feature type="region of interest" description="Disordered" evidence="5">
    <location>
        <begin position="1439"/>
        <end position="1458"/>
    </location>
</feature>
<feature type="region of interest" description="Disordered" evidence="5">
    <location>
        <begin position="1"/>
        <end position="37"/>
    </location>
</feature>
<accession>A0ABV8IA05</accession>
<feature type="domain" description="LamG-like jellyroll fold" evidence="6">
    <location>
        <begin position="1641"/>
        <end position="1771"/>
    </location>
</feature>
<feature type="compositionally biased region" description="Polar residues" evidence="5">
    <location>
        <begin position="1449"/>
        <end position="1458"/>
    </location>
</feature>
<dbReference type="InterPro" id="IPR013320">
    <property type="entry name" value="ConA-like_dom_sf"/>
</dbReference>
<dbReference type="Pfam" id="PF24517">
    <property type="entry name" value="CBM96"/>
    <property type="match status" value="2"/>
</dbReference>
<dbReference type="Proteomes" id="UP001595850">
    <property type="component" value="Unassembled WGS sequence"/>
</dbReference>
<organism evidence="7 8">
    <name type="scientific">Planomonospora corallina</name>
    <dbReference type="NCBI Taxonomy" id="1806052"/>
    <lineage>
        <taxon>Bacteria</taxon>
        <taxon>Bacillati</taxon>
        <taxon>Actinomycetota</taxon>
        <taxon>Actinomycetes</taxon>
        <taxon>Streptosporangiales</taxon>
        <taxon>Streptosporangiaceae</taxon>
        <taxon>Planomonospora</taxon>
    </lineage>
</organism>